<organism evidence="1 2">
    <name type="scientific">Caerostris extrusa</name>
    <name type="common">Bark spider</name>
    <name type="synonym">Caerostris bankana</name>
    <dbReference type="NCBI Taxonomy" id="172846"/>
    <lineage>
        <taxon>Eukaryota</taxon>
        <taxon>Metazoa</taxon>
        <taxon>Ecdysozoa</taxon>
        <taxon>Arthropoda</taxon>
        <taxon>Chelicerata</taxon>
        <taxon>Arachnida</taxon>
        <taxon>Araneae</taxon>
        <taxon>Araneomorphae</taxon>
        <taxon>Entelegynae</taxon>
        <taxon>Araneoidea</taxon>
        <taxon>Araneidae</taxon>
        <taxon>Caerostris</taxon>
    </lineage>
</organism>
<name>A0AAV4MFW8_CAEEX</name>
<keyword evidence="2" id="KW-1185">Reference proteome</keyword>
<sequence length="69" mass="7913">MFCDEVSRAAVSSVSVSKNKQNSLWIPKRIPEPSYFHTSRYLRDEVREVKVPQLAESLSEGSWDKGKDI</sequence>
<gene>
    <name evidence="1" type="ORF">CEXT_304061</name>
</gene>
<dbReference type="AlphaFoldDB" id="A0AAV4MFW8"/>
<comment type="caution">
    <text evidence="1">The sequence shown here is derived from an EMBL/GenBank/DDBJ whole genome shotgun (WGS) entry which is preliminary data.</text>
</comment>
<evidence type="ECO:0000313" key="1">
    <source>
        <dbReference type="EMBL" id="GIX70773.1"/>
    </source>
</evidence>
<dbReference type="EMBL" id="BPLR01019699">
    <property type="protein sequence ID" value="GIX70773.1"/>
    <property type="molecule type" value="Genomic_DNA"/>
</dbReference>
<proteinExistence type="predicted"/>
<accession>A0AAV4MFW8</accession>
<protein>
    <submittedName>
        <fullName evidence="1">Uncharacterized protein</fullName>
    </submittedName>
</protein>
<reference evidence="1 2" key="1">
    <citation type="submission" date="2021-06" db="EMBL/GenBank/DDBJ databases">
        <title>Caerostris extrusa draft genome.</title>
        <authorList>
            <person name="Kono N."/>
            <person name="Arakawa K."/>
        </authorList>
    </citation>
    <scope>NUCLEOTIDE SEQUENCE [LARGE SCALE GENOMIC DNA]</scope>
</reference>
<dbReference type="Proteomes" id="UP001054945">
    <property type="component" value="Unassembled WGS sequence"/>
</dbReference>
<evidence type="ECO:0000313" key="2">
    <source>
        <dbReference type="Proteomes" id="UP001054945"/>
    </source>
</evidence>